<reference evidence="3" key="1">
    <citation type="journal article" date="2019" name="Int. J. Syst. Evol. Microbiol.">
        <title>The Global Catalogue of Microorganisms (GCM) 10K type strain sequencing project: providing services to taxonomists for standard genome sequencing and annotation.</title>
        <authorList>
            <consortium name="The Broad Institute Genomics Platform"/>
            <consortium name="The Broad Institute Genome Sequencing Center for Infectious Disease"/>
            <person name="Wu L."/>
            <person name="Ma J."/>
        </authorList>
    </citation>
    <scope>NUCLEOTIDE SEQUENCE [LARGE SCALE GENOMIC DNA]</scope>
    <source>
        <strain evidence="3">JCM 19212</strain>
    </source>
</reference>
<feature type="chain" id="PRO_5046021929" evidence="1">
    <location>
        <begin position="28"/>
        <end position="260"/>
    </location>
</feature>
<proteinExistence type="predicted"/>
<evidence type="ECO:0000313" key="3">
    <source>
        <dbReference type="Proteomes" id="UP001501083"/>
    </source>
</evidence>
<protein>
    <submittedName>
        <fullName evidence="2">DUF3298 and DUF4163 domain-containing protein</fullName>
    </submittedName>
</protein>
<name>A0ABP9LNN2_9GAMM</name>
<evidence type="ECO:0000313" key="2">
    <source>
        <dbReference type="EMBL" id="GAA5082177.1"/>
    </source>
</evidence>
<gene>
    <name evidence="2" type="ORF">GCM10025759_33340</name>
</gene>
<feature type="signal peptide" evidence="1">
    <location>
        <begin position="1"/>
        <end position="27"/>
    </location>
</feature>
<organism evidence="2 3">
    <name type="scientific">Lysobacter panacisoli</name>
    <dbReference type="NCBI Taxonomy" id="1255263"/>
    <lineage>
        <taxon>Bacteria</taxon>
        <taxon>Pseudomonadati</taxon>
        <taxon>Pseudomonadota</taxon>
        <taxon>Gammaproteobacteria</taxon>
        <taxon>Lysobacterales</taxon>
        <taxon>Lysobacteraceae</taxon>
        <taxon>Lysobacter</taxon>
    </lineage>
</organism>
<evidence type="ECO:0000256" key="1">
    <source>
        <dbReference type="SAM" id="SignalP"/>
    </source>
</evidence>
<sequence length="260" mass="27480">MGSFVLRLAPCARLACMALVLCTGACQREKPPSVSTPQTVPVAVDDAPRDVFERNAQSIVGISYPAGAHLPAGLARELQAYATTQRATLDGAIARRKPNDAPYELTLAFSQLVDSPRLIVIGADSSLYTGGASSRFTQHWFVWQRDRERLLRADELMPGTAGWTAVQAFLRDPAATTPEAPPGAPASAGLADPRQLVPRVNSQGQVFAVGVPTQQPGSAETAVVDVPADVVRPFIAPEFASWFAATPDLAGSRSATGVTF</sequence>
<dbReference type="RefSeq" id="WP_158984183.1">
    <property type="nucleotide sequence ID" value="NZ_BAABKY010000006.1"/>
</dbReference>
<keyword evidence="3" id="KW-1185">Reference proteome</keyword>
<dbReference type="EMBL" id="BAABKY010000006">
    <property type="protein sequence ID" value="GAA5082177.1"/>
    <property type="molecule type" value="Genomic_DNA"/>
</dbReference>
<keyword evidence="1" id="KW-0732">Signal</keyword>
<comment type="caution">
    <text evidence="2">The sequence shown here is derived from an EMBL/GenBank/DDBJ whole genome shotgun (WGS) entry which is preliminary data.</text>
</comment>
<accession>A0ABP9LNN2</accession>
<dbReference type="Proteomes" id="UP001501083">
    <property type="component" value="Unassembled WGS sequence"/>
</dbReference>